<dbReference type="Proteomes" id="UP000464754">
    <property type="component" value="Chromosome"/>
</dbReference>
<dbReference type="RefSeq" id="WP_118276893.1">
    <property type="nucleotide sequence ID" value="NZ_AP019695.1"/>
</dbReference>
<gene>
    <name evidence="2" type="ORF">Aargi30884_07200</name>
</gene>
<organism evidence="2 3">
    <name type="scientific">Amedibacterium intestinale</name>
    <dbReference type="NCBI Taxonomy" id="2583452"/>
    <lineage>
        <taxon>Bacteria</taxon>
        <taxon>Bacillati</taxon>
        <taxon>Bacillota</taxon>
        <taxon>Erysipelotrichia</taxon>
        <taxon>Erysipelotrichales</taxon>
        <taxon>Erysipelotrichaceae</taxon>
        <taxon>Amedibacterium</taxon>
    </lineage>
</organism>
<dbReference type="AlphaFoldDB" id="A0A6N4TGH3"/>
<dbReference type="SUPFAM" id="SSF63411">
    <property type="entry name" value="LuxS/MPP-like metallohydrolase"/>
    <property type="match status" value="2"/>
</dbReference>
<evidence type="ECO:0000313" key="2">
    <source>
        <dbReference type="EMBL" id="BBK21817.1"/>
    </source>
</evidence>
<sequence length="416" mass="47907">MKIIDGVNLNAIPTQKFKDIGISIRFQNELKDETAAARSLLALMLCDRCKVYDTKEKMTKKQDELYGAVLGTQTLGYGKSHVIEFRCKVIHPSYVTNEDSYLKNVFSFLKEIIFHPLLNEEVFEESKKVLISKSKRMIDDPSQLVISEGLKAAGTNTPLGISSLGELKHIEKLCLQDVQNAYTSMLNEDCIQVLVCGDVLEKEIFSYVKNFPFKERSQKFASYYVVSNDDEKQKKYMYKNISQSYLMMVWFTNISLLDTKYYALRLANAVLGQYSSSLLFQEVREKRSLCYTIYSNIISYDGVLGVTTGIEKEHIDEVIELIREQIDVICQGNFSDELLEVSRKMIINSIKSGRDNMNTLMAQEYQNILLNREWDTKIMIEHISKVTKEDVCEVMQLCKEKMVFVLTKEDSDEKDC</sequence>
<accession>A0A6N4TGH3</accession>
<keyword evidence="3" id="KW-1185">Reference proteome</keyword>
<dbReference type="InterPro" id="IPR007863">
    <property type="entry name" value="Peptidase_M16_C"/>
</dbReference>
<dbReference type="GO" id="GO:0046872">
    <property type="term" value="F:metal ion binding"/>
    <property type="evidence" value="ECO:0007669"/>
    <property type="project" value="InterPro"/>
</dbReference>
<evidence type="ECO:0000313" key="3">
    <source>
        <dbReference type="Proteomes" id="UP000464754"/>
    </source>
</evidence>
<dbReference type="EMBL" id="AP019695">
    <property type="protein sequence ID" value="BBK21817.1"/>
    <property type="molecule type" value="Genomic_DNA"/>
</dbReference>
<dbReference type="Gene3D" id="3.30.830.10">
    <property type="entry name" value="Metalloenzyme, LuxS/M16 peptidase-like"/>
    <property type="match status" value="2"/>
</dbReference>
<dbReference type="InterPro" id="IPR011249">
    <property type="entry name" value="Metalloenz_LuxS/M16"/>
</dbReference>
<proteinExistence type="predicted"/>
<dbReference type="PANTHER" id="PTHR11851:SF186">
    <property type="entry name" value="INACTIVE METALLOPROTEASE YMFF-RELATED"/>
    <property type="match status" value="1"/>
</dbReference>
<protein>
    <submittedName>
        <fullName evidence="2">Peptidase M16</fullName>
    </submittedName>
</protein>
<reference evidence="3" key="1">
    <citation type="submission" date="2019-05" db="EMBL/GenBank/DDBJ databases">
        <title>Complete genome sequencing of Absiella argi strain JCM 30884.</title>
        <authorList>
            <person name="Sakamoto M."/>
            <person name="Murakami T."/>
            <person name="Mori H."/>
        </authorList>
    </citation>
    <scope>NUCLEOTIDE SEQUENCE [LARGE SCALE GENOMIC DNA]</scope>
    <source>
        <strain evidence="3">JCM 30884</strain>
    </source>
</reference>
<name>A0A6N4TGH3_9FIRM</name>
<dbReference type="KEGG" id="aarg:Aargi30884_07200"/>
<evidence type="ECO:0000259" key="1">
    <source>
        <dbReference type="Pfam" id="PF05193"/>
    </source>
</evidence>
<dbReference type="InterPro" id="IPR050361">
    <property type="entry name" value="MPP/UQCRC_Complex"/>
</dbReference>
<feature type="domain" description="Peptidase M16 C-terminal" evidence="1">
    <location>
        <begin position="175"/>
        <end position="343"/>
    </location>
</feature>
<dbReference type="PANTHER" id="PTHR11851">
    <property type="entry name" value="METALLOPROTEASE"/>
    <property type="match status" value="1"/>
</dbReference>
<dbReference type="NCBIfam" id="NF047422">
    <property type="entry name" value="YfmF_fam"/>
    <property type="match status" value="1"/>
</dbReference>
<dbReference type="Pfam" id="PF05193">
    <property type="entry name" value="Peptidase_M16_C"/>
    <property type="match status" value="1"/>
</dbReference>